<dbReference type="SUPFAM" id="SSF53681">
    <property type="entry name" value="Aspartate/glutamate racemase"/>
    <property type="match status" value="2"/>
</dbReference>
<comment type="similarity">
    <text evidence="1">Belongs to the aspartate/glutamate racemases family.</text>
</comment>
<dbReference type="Proteomes" id="UP000050580">
    <property type="component" value="Unassembled WGS sequence"/>
</dbReference>
<sequence>MSQAGAPLSSAVPQTRKVGILGGMGPAAGADFVRLFVQACTEQLRRRGAAVVDQAFPEHWLAQIPAPDRTSAIAAPERPEISPLDAMSHAVQQLHSLDVRIVAIACNTAHYWHQPLQQRHSQVRILHIINETIAHLQQAGVREVLLMATQGTHRSRLYDSALEAAGIAVHTPLPHEREQVMQGIFEGVKRGRLDVANQYFGPVVQALRQRHAADTLVMACTEIPLALPQASQAQGLKLIDPAWVLAQALAAQAYV</sequence>
<accession>A0A0U1PWH2</accession>
<dbReference type="RefSeq" id="WP_046742870.1">
    <property type="nucleotide sequence ID" value="NZ_LBNQ01000041.1"/>
</dbReference>
<keyword evidence="2" id="KW-0413">Isomerase</keyword>
<organism evidence="3 4">
    <name type="scientific">Lampropedia cohaerens</name>
    <dbReference type="NCBI Taxonomy" id="1610491"/>
    <lineage>
        <taxon>Bacteria</taxon>
        <taxon>Pseudomonadati</taxon>
        <taxon>Pseudomonadota</taxon>
        <taxon>Betaproteobacteria</taxon>
        <taxon>Burkholderiales</taxon>
        <taxon>Comamonadaceae</taxon>
        <taxon>Lampropedia</taxon>
    </lineage>
</organism>
<dbReference type="GO" id="GO:0047661">
    <property type="term" value="F:amino-acid racemase activity"/>
    <property type="evidence" value="ECO:0007669"/>
    <property type="project" value="InterPro"/>
</dbReference>
<dbReference type="PANTHER" id="PTHR21198">
    <property type="entry name" value="GLUTAMATE RACEMASE"/>
    <property type="match status" value="1"/>
</dbReference>
<dbReference type="PATRIC" id="fig|1610491.3.peg.2927"/>
<reference evidence="3 4" key="1">
    <citation type="submission" date="2015-05" db="EMBL/GenBank/DDBJ databases">
        <title>Draft genome sequence of Lampropedia sp. CT6, isolated from the microbial mat of a hot water spring, located at Manikaran, India.</title>
        <authorList>
            <person name="Tripathi C."/>
            <person name="Rani P."/>
            <person name="Mahato N.K."/>
            <person name="Lal R."/>
        </authorList>
    </citation>
    <scope>NUCLEOTIDE SEQUENCE [LARGE SCALE GENOMIC DNA]</scope>
    <source>
        <strain evidence="3 4">CT6</strain>
    </source>
</reference>
<evidence type="ECO:0000256" key="1">
    <source>
        <dbReference type="ARBA" id="ARBA00007847"/>
    </source>
</evidence>
<name>A0A0U1PWH2_9BURK</name>
<keyword evidence="4" id="KW-1185">Reference proteome</keyword>
<evidence type="ECO:0000256" key="2">
    <source>
        <dbReference type="ARBA" id="ARBA00023235"/>
    </source>
</evidence>
<dbReference type="AlphaFoldDB" id="A0A0U1PWH2"/>
<dbReference type="OrthoDB" id="9803739at2"/>
<gene>
    <name evidence="3" type="ORF">AAV94_13790</name>
</gene>
<evidence type="ECO:0000313" key="3">
    <source>
        <dbReference type="EMBL" id="KKW66893.1"/>
    </source>
</evidence>
<proteinExistence type="inferred from homology"/>
<dbReference type="PANTHER" id="PTHR21198:SF7">
    <property type="entry name" value="ASPARTATE-GLUTAMATE RACEMASE FAMILY"/>
    <property type="match status" value="1"/>
</dbReference>
<dbReference type="InterPro" id="IPR015942">
    <property type="entry name" value="Asp/Glu/hydantoin_racemase"/>
</dbReference>
<dbReference type="STRING" id="1610491.AAV94_13790"/>
<comment type="caution">
    <text evidence="3">The sequence shown here is derived from an EMBL/GenBank/DDBJ whole genome shotgun (WGS) entry which is preliminary data.</text>
</comment>
<dbReference type="Gene3D" id="3.40.50.1860">
    <property type="match status" value="2"/>
</dbReference>
<evidence type="ECO:0000313" key="4">
    <source>
        <dbReference type="Proteomes" id="UP000050580"/>
    </source>
</evidence>
<protein>
    <submittedName>
        <fullName evidence="3">Aspartate racemase</fullName>
    </submittedName>
</protein>
<dbReference type="InterPro" id="IPR001920">
    <property type="entry name" value="Asp/Glu_race"/>
</dbReference>
<dbReference type="NCBIfam" id="TIGR00035">
    <property type="entry name" value="asp_race"/>
    <property type="match status" value="1"/>
</dbReference>
<dbReference type="EMBL" id="LBNQ01000041">
    <property type="protein sequence ID" value="KKW66893.1"/>
    <property type="molecule type" value="Genomic_DNA"/>
</dbReference>
<dbReference type="PROSITE" id="PS00923">
    <property type="entry name" value="ASP_GLU_RACEMASE_1"/>
    <property type="match status" value="1"/>
</dbReference>
<dbReference type="InterPro" id="IPR004380">
    <property type="entry name" value="Asp_race"/>
</dbReference>
<dbReference type="Pfam" id="PF01177">
    <property type="entry name" value="Asp_Glu_race"/>
    <property type="match status" value="1"/>
</dbReference>
<dbReference type="InterPro" id="IPR018187">
    <property type="entry name" value="Asp/Glu_racemase_AS_1"/>
</dbReference>